<dbReference type="Gene3D" id="3.40.50.620">
    <property type="entry name" value="HUPs"/>
    <property type="match status" value="1"/>
</dbReference>
<keyword evidence="4" id="KW-1185">Reference proteome</keyword>
<keyword evidence="1" id="KW-0472">Membrane</keyword>
<accession>A0A1M5JIL4</accession>
<dbReference type="AlphaFoldDB" id="A0A1M5JIL4"/>
<dbReference type="EMBL" id="FQWQ01000001">
    <property type="protein sequence ID" value="SHG39873.1"/>
    <property type="molecule type" value="Genomic_DNA"/>
</dbReference>
<sequence length="254" mass="28957">MFFILSKTLSYLAMPFTVICVLLALSVILKSTPWRKRCFWSGFGMLLFFSNGFISNAVMRAWEIPTVAYKDMRPHQLGIVLTGSTLPFLKPEDRVYFQRGADRVTHTVQLYSLGLIKKILISGGSGMLLHEEEPEANKFRKAMIMMGVAPEDIYIENETRNTYESAVAVKPMLDSLHYDAKDCLLITSAFHMRRSLACYRKAGVELEPFSTDFYGHPNMWGGENIFPQLEAILIWNKLVKEWIGMAAYKLAGYI</sequence>
<dbReference type="InterPro" id="IPR014729">
    <property type="entry name" value="Rossmann-like_a/b/a_fold"/>
</dbReference>
<feature type="domain" description="DUF218" evidence="2">
    <location>
        <begin position="79"/>
        <end position="244"/>
    </location>
</feature>
<evidence type="ECO:0000259" key="2">
    <source>
        <dbReference type="Pfam" id="PF02698"/>
    </source>
</evidence>
<dbReference type="PANTHER" id="PTHR30336">
    <property type="entry name" value="INNER MEMBRANE PROTEIN, PROBABLE PERMEASE"/>
    <property type="match status" value="1"/>
</dbReference>
<dbReference type="STRING" id="947013.SAMN04488109_0055"/>
<feature type="transmembrane region" description="Helical" evidence="1">
    <location>
        <begin position="38"/>
        <end position="62"/>
    </location>
</feature>
<organism evidence="3 4">
    <name type="scientific">Chryseolinea serpens</name>
    <dbReference type="NCBI Taxonomy" id="947013"/>
    <lineage>
        <taxon>Bacteria</taxon>
        <taxon>Pseudomonadati</taxon>
        <taxon>Bacteroidota</taxon>
        <taxon>Cytophagia</taxon>
        <taxon>Cytophagales</taxon>
        <taxon>Fulvivirgaceae</taxon>
        <taxon>Chryseolinea</taxon>
    </lineage>
</organism>
<dbReference type="PANTHER" id="PTHR30336:SF4">
    <property type="entry name" value="ENVELOPE BIOGENESIS FACTOR ELYC"/>
    <property type="match status" value="1"/>
</dbReference>
<reference evidence="3 4" key="1">
    <citation type="submission" date="2016-11" db="EMBL/GenBank/DDBJ databases">
        <authorList>
            <person name="Jaros S."/>
            <person name="Januszkiewicz K."/>
            <person name="Wedrychowicz H."/>
        </authorList>
    </citation>
    <scope>NUCLEOTIDE SEQUENCE [LARGE SCALE GENOMIC DNA]</scope>
    <source>
        <strain evidence="3 4">DSM 24574</strain>
    </source>
</reference>
<keyword evidence="1" id="KW-1133">Transmembrane helix</keyword>
<dbReference type="Proteomes" id="UP000184212">
    <property type="component" value="Unassembled WGS sequence"/>
</dbReference>
<dbReference type="GO" id="GO:0005886">
    <property type="term" value="C:plasma membrane"/>
    <property type="evidence" value="ECO:0007669"/>
    <property type="project" value="TreeGrafter"/>
</dbReference>
<evidence type="ECO:0000313" key="4">
    <source>
        <dbReference type="Proteomes" id="UP000184212"/>
    </source>
</evidence>
<dbReference type="Pfam" id="PF02698">
    <property type="entry name" value="DUF218"/>
    <property type="match status" value="1"/>
</dbReference>
<dbReference type="RefSeq" id="WP_073129758.1">
    <property type="nucleotide sequence ID" value="NZ_FQWQ01000001.1"/>
</dbReference>
<keyword evidence="1" id="KW-0812">Transmembrane</keyword>
<dbReference type="InterPro" id="IPR003848">
    <property type="entry name" value="DUF218"/>
</dbReference>
<feature type="transmembrane region" description="Helical" evidence="1">
    <location>
        <begin position="12"/>
        <end position="29"/>
    </location>
</feature>
<dbReference type="CDD" id="cd06259">
    <property type="entry name" value="YdcF-like"/>
    <property type="match status" value="1"/>
</dbReference>
<dbReference type="GO" id="GO:0043164">
    <property type="term" value="P:Gram-negative-bacterium-type cell wall biogenesis"/>
    <property type="evidence" value="ECO:0007669"/>
    <property type="project" value="TreeGrafter"/>
</dbReference>
<evidence type="ECO:0000256" key="1">
    <source>
        <dbReference type="SAM" id="Phobius"/>
    </source>
</evidence>
<dbReference type="OrthoDB" id="9782395at2"/>
<evidence type="ECO:0000313" key="3">
    <source>
        <dbReference type="EMBL" id="SHG39873.1"/>
    </source>
</evidence>
<proteinExistence type="predicted"/>
<protein>
    <submittedName>
        <fullName evidence="3">Uncharacterized SAM-binding protein YcdF, DUF218 family</fullName>
    </submittedName>
</protein>
<dbReference type="InterPro" id="IPR051599">
    <property type="entry name" value="Cell_Envelope_Assoc"/>
</dbReference>
<dbReference type="GO" id="GO:0000270">
    <property type="term" value="P:peptidoglycan metabolic process"/>
    <property type="evidence" value="ECO:0007669"/>
    <property type="project" value="TreeGrafter"/>
</dbReference>
<name>A0A1M5JIL4_9BACT</name>
<gene>
    <name evidence="3" type="ORF">SAMN04488109_0055</name>
</gene>